<evidence type="ECO:0000256" key="2">
    <source>
        <dbReference type="ARBA" id="ARBA00004687"/>
    </source>
</evidence>
<evidence type="ECO:0000256" key="16">
    <source>
        <dbReference type="SAM" id="Phobius"/>
    </source>
</evidence>
<dbReference type="InterPro" id="IPR007315">
    <property type="entry name" value="PIG-V/Gpi18"/>
</dbReference>
<comment type="pathway">
    <text evidence="2">Glycolipid biosynthesis; glycosylphosphatidylinositol-anchor biosynthesis.</text>
</comment>
<dbReference type="Pfam" id="PF04188">
    <property type="entry name" value="Mannosyl_trans2"/>
    <property type="match status" value="1"/>
</dbReference>
<dbReference type="GO" id="GO:0006506">
    <property type="term" value="P:GPI anchor biosynthetic process"/>
    <property type="evidence" value="ECO:0007669"/>
    <property type="project" value="UniProtKB-KW"/>
</dbReference>
<feature type="transmembrane region" description="Helical" evidence="16">
    <location>
        <begin position="1161"/>
        <end position="1180"/>
    </location>
</feature>
<dbReference type="InterPro" id="IPR028082">
    <property type="entry name" value="Peripla_BP_I"/>
</dbReference>
<evidence type="ECO:0000256" key="14">
    <source>
        <dbReference type="ARBA" id="ARBA00030415"/>
    </source>
</evidence>
<dbReference type="Gene3D" id="3.40.50.2300">
    <property type="match status" value="2"/>
</dbReference>
<dbReference type="PRINTS" id="PR01176">
    <property type="entry name" value="GABABRECEPTR"/>
</dbReference>
<organism evidence="19 20">
    <name type="scientific">Rhizopus oryzae</name>
    <name type="common">Mucormycosis agent</name>
    <name type="synonym">Rhizopus arrhizus var. delemar</name>
    <dbReference type="NCBI Taxonomy" id="64495"/>
    <lineage>
        <taxon>Eukaryota</taxon>
        <taxon>Fungi</taxon>
        <taxon>Fungi incertae sedis</taxon>
        <taxon>Mucoromycota</taxon>
        <taxon>Mucoromycotina</taxon>
        <taxon>Mucoromycetes</taxon>
        <taxon>Mucorales</taxon>
        <taxon>Mucorineae</taxon>
        <taxon>Rhizopodaceae</taxon>
        <taxon>Rhizopus</taxon>
    </lineage>
</organism>
<reference evidence="19" key="1">
    <citation type="journal article" date="2020" name="Microb. Genom.">
        <title>Genetic diversity of clinical and environmental Mucorales isolates obtained from an investigation of mucormycosis cases among solid organ transplant recipients.</title>
        <authorList>
            <person name="Nguyen M.H."/>
            <person name="Kaul D."/>
            <person name="Muto C."/>
            <person name="Cheng S.J."/>
            <person name="Richter R.A."/>
            <person name="Bruno V.M."/>
            <person name="Liu G."/>
            <person name="Beyhan S."/>
            <person name="Sundermann A.J."/>
            <person name="Mounaud S."/>
            <person name="Pasculle A.W."/>
            <person name="Nierman W.C."/>
            <person name="Driscoll E."/>
            <person name="Cumbie R."/>
            <person name="Clancy C.J."/>
            <person name="Dupont C.L."/>
        </authorList>
    </citation>
    <scope>NUCLEOTIDE SEQUENCE</scope>
    <source>
        <strain evidence="19">GL16</strain>
    </source>
</reference>
<keyword evidence="8 16" id="KW-0812">Transmembrane</keyword>
<evidence type="ECO:0000256" key="10">
    <source>
        <dbReference type="ARBA" id="ARBA00022989"/>
    </source>
</evidence>
<dbReference type="InterPro" id="IPR017978">
    <property type="entry name" value="GPCR_3_C"/>
</dbReference>
<feature type="transmembrane region" description="Helical" evidence="16">
    <location>
        <begin position="1118"/>
        <end position="1141"/>
    </location>
</feature>
<feature type="signal peptide" evidence="17">
    <location>
        <begin position="1"/>
        <end position="19"/>
    </location>
</feature>
<evidence type="ECO:0000256" key="4">
    <source>
        <dbReference type="ARBA" id="ARBA00013795"/>
    </source>
</evidence>
<dbReference type="SUPFAM" id="SSF50729">
    <property type="entry name" value="PH domain-like"/>
    <property type="match status" value="1"/>
</dbReference>
<keyword evidence="9" id="KW-0256">Endoplasmic reticulum</keyword>
<dbReference type="SUPFAM" id="SSF53822">
    <property type="entry name" value="Periplasmic binding protein-like I"/>
    <property type="match status" value="1"/>
</dbReference>
<dbReference type="Pfam" id="PF00003">
    <property type="entry name" value="7tm_3"/>
    <property type="match status" value="1"/>
</dbReference>
<keyword evidence="11 16" id="KW-0472">Membrane</keyword>
<feature type="transmembrane region" description="Helical" evidence="16">
    <location>
        <begin position="503"/>
        <end position="521"/>
    </location>
</feature>
<comment type="subcellular location">
    <subcellularLocation>
        <location evidence="1">Endoplasmic reticulum membrane</location>
        <topology evidence="1">Multi-pass membrane protein</topology>
    </subcellularLocation>
</comment>
<dbReference type="EMBL" id="JAANIT010000314">
    <property type="protein sequence ID" value="KAG1549098.1"/>
    <property type="molecule type" value="Genomic_DNA"/>
</dbReference>
<dbReference type="InterPro" id="IPR001828">
    <property type="entry name" value="ANF_lig-bd_rcpt"/>
</dbReference>
<evidence type="ECO:0000256" key="7">
    <source>
        <dbReference type="ARBA" id="ARBA00022679"/>
    </source>
</evidence>
<evidence type="ECO:0000256" key="15">
    <source>
        <dbReference type="SAM" id="MobiDB-lite"/>
    </source>
</evidence>
<feature type="transmembrane region" description="Helical" evidence="16">
    <location>
        <begin position="1223"/>
        <end position="1243"/>
    </location>
</feature>
<keyword evidence="17" id="KW-0732">Signal</keyword>
<feature type="transmembrane region" description="Helical" evidence="16">
    <location>
        <begin position="664"/>
        <end position="688"/>
    </location>
</feature>
<evidence type="ECO:0000256" key="3">
    <source>
        <dbReference type="ARBA" id="ARBA00008698"/>
    </source>
</evidence>
<evidence type="ECO:0000256" key="8">
    <source>
        <dbReference type="ARBA" id="ARBA00022692"/>
    </source>
</evidence>
<keyword evidence="7" id="KW-0808">Transferase</keyword>
<dbReference type="PANTHER" id="PTHR12468">
    <property type="entry name" value="GPI MANNOSYLTRANSFERASE 2"/>
    <property type="match status" value="1"/>
</dbReference>
<evidence type="ECO:0000256" key="1">
    <source>
        <dbReference type="ARBA" id="ARBA00004477"/>
    </source>
</evidence>
<feature type="domain" description="G-protein coupled receptors family 3 profile" evidence="18">
    <location>
        <begin position="466"/>
        <end position="722"/>
    </location>
</feature>
<comment type="similarity">
    <text evidence="3">Belongs to the PIGV family.</text>
</comment>
<evidence type="ECO:0000313" key="19">
    <source>
        <dbReference type="EMBL" id="KAG1549098.1"/>
    </source>
</evidence>
<evidence type="ECO:0000256" key="11">
    <source>
        <dbReference type="ARBA" id="ARBA00023136"/>
    </source>
</evidence>
<dbReference type="GO" id="GO:0000009">
    <property type="term" value="F:alpha-1,6-mannosyltransferase activity"/>
    <property type="evidence" value="ECO:0007669"/>
    <property type="project" value="InterPro"/>
</dbReference>
<dbReference type="PRINTS" id="PR01177">
    <property type="entry name" value="GABAB1RECPTR"/>
</dbReference>
<feature type="transmembrane region" description="Helical" evidence="16">
    <location>
        <begin position="1289"/>
        <end position="1309"/>
    </location>
</feature>
<evidence type="ECO:0000313" key="20">
    <source>
        <dbReference type="Proteomes" id="UP000717996"/>
    </source>
</evidence>
<keyword evidence="5" id="KW-0337">GPI-anchor biosynthesis</keyword>
<feature type="transmembrane region" description="Helical" evidence="16">
    <location>
        <begin position="1263"/>
        <end position="1282"/>
    </location>
</feature>
<dbReference type="Pfam" id="PF01094">
    <property type="entry name" value="ANF_receptor"/>
    <property type="match status" value="1"/>
</dbReference>
<feature type="transmembrane region" description="Helical" evidence="16">
    <location>
        <begin position="1321"/>
        <end position="1343"/>
    </location>
</feature>
<dbReference type="GO" id="GO:0005789">
    <property type="term" value="C:endoplasmic reticulum membrane"/>
    <property type="evidence" value="ECO:0007669"/>
    <property type="project" value="UniProtKB-SubCell"/>
</dbReference>
<keyword evidence="10 16" id="KW-1133">Transmembrane helix</keyword>
<dbReference type="OrthoDB" id="5597995at2759"/>
<dbReference type="PANTHER" id="PTHR12468:SF2">
    <property type="entry name" value="GPI MANNOSYLTRANSFERASE 2"/>
    <property type="match status" value="1"/>
</dbReference>
<accession>A0A9P6YI34</accession>
<evidence type="ECO:0000256" key="9">
    <source>
        <dbReference type="ARBA" id="ARBA00022824"/>
    </source>
</evidence>
<feature type="transmembrane region" description="Helical" evidence="16">
    <location>
        <begin position="575"/>
        <end position="594"/>
    </location>
</feature>
<name>A0A9P6YI34_RHIOR</name>
<dbReference type="GO" id="GO:0031501">
    <property type="term" value="C:mannosyltransferase complex"/>
    <property type="evidence" value="ECO:0007669"/>
    <property type="project" value="TreeGrafter"/>
</dbReference>
<evidence type="ECO:0000256" key="13">
    <source>
        <dbReference type="ARBA" id="ARBA00030161"/>
    </source>
</evidence>
<evidence type="ECO:0000256" key="17">
    <source>
        <dbReference type="SAM" id="SignalP"/>
    </source>
</evidence>
<feature type="transmembrane region" description="Helical" evidence="16">
    <location>
        <begin position="468"/>
        <end position="491"/>
    </location>
</feature>
<protein>
    <recommendedName>
        <fullName evidence="4">GPI mannosyltransferase 2</fullName>
    </recommendedName>
    <alternativeName>
        <fullName evidence="14">GPI mannosyltransferase II</fullName>
    </alternativeName>
    <alternativeName>
        <fullName evidence="13">Glycosylphosphatidylinositol-anchor biosynthesis protein 18</fullName>
    </alternativeName>
</protein>
<sequence length="1346" mass="152660">MNTFYQLLFLFVFIQNVLAIDSKPLYTPTDIGNKTVYNIGVILPDPSNLTSPKYTAMKDKILTNELAIRLAAESIENKQILSDVKINVTRYYSSIDNEGSSAYEAYKMIDSHINAVIGDVSSRLTKASASMTGLWKIPQCSSTSGSFTFSDISNYPYFFRTVGTSASHMNALAHWVKKMGWKKFSILYTNDALGQEVYTSIAAQAYNYNLTIENDFSFLRVSEDIAEEALQALSDSGSRIIIMAFSRVYEQLVMLRKASELGYISKGWVWMVSNDDPIAEYYNRDNMTSFDGVMFINNLWNLTGVPAYDELYQKWQAQPVPANFSDPTGWNSSSLSYNAPQAYSCLELFALGIDKALDQYPGGRSQGLVDLANHSFNSTNMLPPFYNMNYTGPAGKMEFSKSGDLQDGNFQIFYLLGGNAVTYANVKSGFFEFIPGIDIIYPGNTIQKPIDIAEQIFLNPSYTSATGIAIIVICAIGIFFCILMTILIFSYRHLKPIMISSPVFCYLELLGITICYLSALLSLGKPNPPICIARAICLFTGFILVVGSIIAKNYRIYKIYQNVFSIRTSRLKSSYLLRIVAAFEFIALVPYIIWNAIYPVDIETYQTASGYYCWYCRYPTAQVANWGMSNAVIVLEITWLIILIFFSALVAFKTRSVNSKWSEATQIAYISYNLGVTATVMVPSFLISNDDYTISFNLFICSLLFGTTFTLVFLFVPKFALIWKHVFQNNTSLNLYHVDSEEQDHMSIHSSNSMDQNIQLKLVAKNMYDFTTQAHEGILPVKKMAKLDFLSIWMLKRIILVPFKKYFVLTDKSGQNANVYNYAHCEAASTGNSNHYTFRVRTDKGLYFLFQVYDNESLNRWISWFNHDPNDRAQPKGIRPLRPAFTPERSQQQIDALATFGNGATSPTTFRDTGSPSNFRQDPSVSLSSYPTTTTAPRFPPTFNGFASSTHASFIADGTLTAYYFIGSYDSSAEIQIGSNKNLLLPFLRWDALYFLHIAEHGYVYEQETAFFPMMPMLASLLTNTLFFPLKYLLGAQCTLLLSGIVIANVSFVLAAGALYKLTMAVLPQNRKLAFTSSIAFCLSPPSLFMSSFYTESIFALLSFTGMRYIAKKQYMKAALVWGFTSSIRSNAIVFAGFFFYDLVWVRSLRRINFYTGLIQSLFYTAITFSGFVLFQFYGYRQFCILDRPWCNSKLPLLYSFVQKEYWDLGFMAYYEIKQIPNFILAAPIVLISLGGLSSYIGFDQKRFFSIHSPHDKKNDTFYSSKLLVYMYLWLFLLFYALTSMHVQVIIRFFTSLPPFYWFVAHLWIKGFHQRENVGIANVILGYFILYGLVGIILFANFLPPA</sequence>
<keyword evidence="6" id="KW-0328">Glycosyltransferase</keyword>
<proteinExistence type="inferred from homology"/>
<evidence type="ECO:0000256" key="6">
    <source>
        <dbReference type="ARBA" id="ARBA00022676"/>
    </source>
</evidence>
<feature type="transmembrane region" description="Helical" evidence="16">
    <location>
        <begin position="533"/>
        <end position="554"/>
    </location>
</feature>
<keyword evidence="12" id="KW-0325">Glycoprotein</keyword>
<gene>
    <name evidence="19" type="ORF">G6F51_003261</name>
</gene>
<feature type="compositionally biased region" description="Polar residues" evidence="15">
    <location>
        <begin position="903"/>
        <end position="930"/>
    </location>
</feature>
<dbReference type="PROSITE" id="PS50259">
    <property type="entry name" value="G_PROTEIN_RECEP_F3_4"/>
    <property type="match status" value="1"/>
</dbReference>
<dbReference type="CDD" id="cd15047">
    <property type="entry name" value="7tmC_GABA-B-like"/>
    <property type="match status" value="1"/>
</dbReference>
<feature type="transmembrane region" description="Helical" evidence="16">
    <location>
        <begin position="631"/>
        <end position="652"/>
    </location>
</feature>
<feature type="chain" id="PRO_5040516224" description="GPI mannosyltransferase 2" evidence="17">
    <location>
        <begin position="20"/>
        <end position="1346"/>
    </location>
</feature>
<dbReference type="GO" id="GO:0004930">
    <property type="term" value="F:G protein-coupled receptor activity"/>
    <property type="evidence" value="ECO:0007669"/>
    <property type="project" value="InterPro"/>
</dbReference>
<feature type="transmembrane region" description="Helical" evidence="16">
    <location>
        <begin position="1010"/>
        <end position="1028"/>
    </location>
</feature>
<evidence type="ECO:0000256" key="12">
    <source>
        <dbReference type="ARBA" id="ARBA00023180"/>
    </source>
</evidence>
<feature type="transmembrane region" description="Helical" evidence="16">
    <location>
        <begin position="1040"/>
        <end position="1060"/>
    </location>
</feature>
<feature type="region of interest" description="Disordered" evidence="15">
    <location>
        <begin position="903"/>
        <end position="931"/>
    </location>
</feature>
<evidence type="ECO:0000256" key="5">
    <source>
        <dbReference type="ARBA" id="ARBA00022502"/>
    </source>
</evidence>
<feature type="transmembrane region" description="Helical" evidence="16">
    <location>
        <begin position="694"/>
        <end position="716"/>
    </location>
</feature>
<dbReference type="Proteomes" id="UP000717996">
    <property type="component" value="Unassembled WGS sequence"/>
</dbReference>
<evidence type="ECO:0000259" key="18">
    <source>
        <dbReference type="PROSITE" id="PS50259"/>
    </source>
</evidence>
<dbReference type="GO" id="GO:0004376">
    <property type="term" value="F:GPI mannosyltransferase activity"/>
    <property type="evidence" value="ECO:0007669"/>
    <property type="project" value="InterPro"/>
</dbReference>
<comment type="caution">
    <text evidence="19">The sequence shown here is derived from an EMBL/GenBank/DDBJ whole genome shotgun (WGS) entry which is preliminary data.</text>
</comment>